<reference evidence="2" key="1">
    <citation type="submission" date="2016-02" db="EMBL/GenBank/DDBJ databases">
        <authorList>
            <person name="Schultz-Johansen M."/>
            <person name="Glaring M.A."/>
            <person name="Bech P.K."/>
            <person name="Stougaard P."/>
        </authorList>
    </citation>
    <scope>NUCLEOTIDE SEQUENCE [LARGE SCALE GENOMIC DNA]</scope>
    <source>
        <strain evidence="2">S66</strain>
    </source>
</reference>
<sequence length="60" mass="7014">MDVTQQNLRSLIHETDRAFDLLIKHPSSADYTAKYESAKRALEEYLCVMRQALQKKAKCR</sequence>
<gene>
    <name evidence="1" type="ORF">AX660_13755</name>
</gene>
<organism evidence="1 2">
    <name type="scientific">Paraglaciecola hydrolytica</name>
    <dbReference type="NCBI Taxonomy" id="1799789"/>
    <lineage>
        <taxon>Bacteria</taxon>
        <taxon>Pseudomonadati</taxon>
        <taxon>Pseudomonadota</taxon>
        <taxon>Gammaproteobacteria</taxon>
        <taxon>Alteromonadales</taxon>
        <taxon>Alteromonadaceae</taxon>
        <taxon>Paraglaciecola</taxon>
    </lineage>
</organism>
<accession>A0A136A1U5</accession>
<dbReference type="STRING" id="1799789.AX660_13755"/>
<evidence type="ECO:0000313" key="2">
    <source>
        <dbReference type="Proteomes" id="UP000070299"/>
    </source>
</evidence>
<dbReference type="EMBL" id="LSNE01000005">
    <property type="protein sequence ID" value="KXI29206.1"/>
    <property type="molecule type" value="Genomic_DNA"/>
</dbReference>
<keyword evidence="2" id="KW-1185">Reference proteome</keyword>
<dbReference type="AlphaFoldDB" id="A0A136A1U5"/>
<protein>
    <submittedName>
        <fullName evidence="1">Uncharacterized protein</fullName>
    </submittedName>
</protein>
<dbReference type="Proteomes" id="UP000070299">
    <property type="component" value="Unassembled WGS sequence"/>
</dbReference>
<proteinExistence type="predicted"/>
<comment type="caution">
    <text evidence="1">The sequence shown here is derived from an EMBL/GenBank/DDBJ whole genome shotgun (WGS) entry which is preliminary data.</text>
</comment>
<dbReference type="RefSeq" id="WP_068376344.1">
    <property type="nucleotide sequence ID" value="NZ_LSNE01000005.1"/>
</dbReference>
<name>A0A136A1U5_9ALTE</name>
<dbReference type="OrthoDB" id="6335877at2"/>
<evidence type="ECO:0000313" key="1">
    <source>
        <dbReference type="EMBL" id="KXI29206.1"/>
    </source>
</evidence>